<gene>
    <name evidence="3" type="ORF">QJ048_02890</name>
</gene>
<name>A0ABT6R821_9BACT</name>
<evidence type="ECO:0000313" key="3">
    <source>
        <dbReference type="EMBL" id="MDI3318700.1"/>
    </source>
</evidence>
<dbReference type="RefSeq" id="WP_282332827.1">
    <property type="nucleotide sequence ID" value="NZ_JASBRG010000001.1"/>
</dbReference>
<keyword evidence="4" id="KW-1185">Reference proteome</keyword>
<evidence type="ECO:0000313" key="4">
    <source>
        <dbReference type="Proteomes" id="UP001226434"/>
    </source>
</evidence>
<feature type="compositionally biased region" description="Polar residues" evidence="1">
    <location>
        <begin position="202"/>
        <end position="233"/>
    </location>
</feature>
<proteinExistence type="predicted"/>
<evidence type="ECO:0008006" key="5">
    <source>
        <dbReference type="Google" id="ProtNLM"/>
    </source>
</evidence>
<keyword evidence="2" id="KW-0472">Membrane</keyword>
<evidence type="ECO:0000256" key="1">
    <source>
        <dbReference type="SAM" id="MobiDB-lite"/>
    </source>
</evidence>
<dbReference type="EMBL" id="JASBRG010000001">
    <property type="protein sequence ID" value="MDI3318700.1"/>
    <property type="molecule type" value="Genomic_DNA"/>
</dbReference>
<evidence type="ECO:0000256" key="2">
    <source>
        <dbReference type="SAM" id="Phobius"/>
    </source>
</evidence>
<feature type="compositionally biased region" description="Polar residues" evidence="1">
    <location>
        <begin position="247"/>
        <end position="260"/>
    </location>
</feature>
<organism evidence="3 4">
    <name type="scientific">Pinibacter soli</name>
    <dbReference type="NCBI Taxonomy" id="3044211"/>
    <lineage>
        <taxon>Bacteria</taxon>
        <taxon>Pseudomonadati</taxon>
        <taxon>Bacteroidota</taxon>
        <taxon>Chitinophagia</taxon>
        <taxon>Chitinophagales</taxon>
        <taxon>Chitinophagaceae</taxon>
        <taxon>Pinibacter</taxon>
    </lineage>
</organism>
<keyword evidence="2" id="KW-1133">Transmembrane helix</keyword>
<feature type="region of interest" description="Disordered" evidence="1">
    <location>
        <begin position="314"/>
        <end position="335"/>
    </location>
</feature>
<feature type="transmembrane region" description="Helical" evidence="2">
    <location>
        <begin position="143"/>
        <end position="166"/>
    </location>
</feature>
<sequence>MEINRHNYEEYFLLYIDNELSVADRTSVDVFVEQNPDLRPELEALRQSLFLPEEKIVFPGIAGLFKNENAATIDANNCEEYFVLYHDGELTASDEKLVEDFVLDHPQHKADFELIQKARLEADQTIVFENKQVLYKREKTEKVIYFTWLRWSAAAAVIVIAGLLWFNKSNLFTGKSAERPIASVGEHPKNSAIESNPAPAKIQSTTQPENAVPAAQQNETPGSIKTPSSGEVTETTHEVKNGAGTDGQHTGTPSATNADKVRNSITADPSMAITDIPLTSSKVYPVKNDVAVNDPNVSKINEHIKPNIANATLASESDEKTTDNADLANNESSLGRKSGLRGFIRKATRVIERNANVDPEERPGIMIGNFAIATK</sequence>
<reference evidence="3 4" key="1">
    <citation type="submission" date="2023-05" db="EMBL/GenBank/DDBJ databases">
        <title>Genome sequence of Pinibacter sp. MAH-24.</title>
        <authorList>
            <person name="Huq M.A."/>
        </authorList>
    </citation>
    <scope>NUCLEOTIDE SEQUENCE [LARGE SCALE GENOMIC DNA]</scope>
    <source>
        <strain evidence="3 4">MAH-24</strain>
    </source>
</reference>
<accession>A0ABT6R821</accession>
<protein>
    <recommendedName>
        <fullName evidence="5">CCDC81-like prokaryotic HU domain-containing protein</fullName>
    </recommendedName>
</protein>
<keyword evidence="2" id="KW-0812">Transmembrane</keyword>
<dbReference type="Proteomes" id="UP001226434">
    <property type="component" value="Unassembled WGS sequence"/>
</dbReference>
<comment type="caution">
    <text evidence="3">The sequence shown here is derived from an EMBL/GenBank/DDBJ whole genome shotgun (WGS) entry which is preliminary data.</text>
</comment>
<feature type="region of interest" description="Disordered" evidence="1">
    <location>
        <begin position="186"/>
        <end position="260"/>
    </location>
</feature>